<evidence type="ECO:0008006" key="5">
    <source>
        <dbReference type="Google" id="ProtNLM"/>
    </source>
</evidence>
<protein>
    <recommendedName>
        <fullName evidence="5">Fibronectin type-III domain-containing protein</fullName>
    </recommendedName>
</protein>
<evidence type="ECO:0000313" key="4">
    <source>
        <dbReference type="Proteomes" id="UP000306628"/>
    </source>
</evidence>
<feature type="region of interest" description="Disordered" evidence="1">
    <location>
        <begin position="228"/>
        <end position="348"/>
    </location>
</feature>
<sequence length="844" mass="85785">MTVVGRVVAAGMIVAGSIMLGSGSAQAAVAVQQAGSAGQITSPSDGQVVSGSSVTISARTGLMQLRMGLYVEGPSTPSQKVAGGGANQEISGTFDAGSAPNGTFTVTLKGEITQTRYASSTFKLRRPAEAPGNVNASLQGTTKVVVTWSRGSEPDLQSYEVSNSQSGIVGRLAADSACSGSSCKATLAVPSKAAGQKVGFTVQAFRGDGDGGSIGSGNSAAAYITFPAPPAAQPKKTTSTQQTPKNKDTKSVDALPTLPAKKQTLPTSKPTAHKPKTSKLPQIPDTDAKGNLPIPTADTSTGDQDETDGLAPAGTKDGTKDGAKDDTEADPVQTSDVKAQSSESPMGNIGQYGLYVAGGLLLLLLGAHAGAWARRRALASSPGGPAPGPVAPAPASAAVSPPGETVPATKPVNESAPHGGTTPRRPAVILAVAKTRVPAQSHAQEAPATRQPSSADRPSSAHQLASTERSASPHQSASADRLASPHELAAADRPLSAHQSVSAERPSSGYDLASAEQSPSRDQAPSGNQATSAHQPSSAGQSPSTHQLASPYRPPSGYQLTSADRLPSGYQQASPSQPPSAHRPPPSAQQLTAGQLTAGQLTAQQLTARQSAAQQPFVAEQPETAQHPEVLGQSTVTLQPASGQEQASAAARLGVQDLRPGQQPASVPRPSAGDVPTTPQRVSSDEQGAVAQQSGSDQQSTATQQAASIRQQPADALRSTAAQHSGGVAPGGQSSGDTQGRGEVPVALPRYLDVEGEARGPVRISLPSSAVTDVPASAATPVTPPAVRIEDRWDDYLPPSPRSMEDSGFWERPQPGSADFWAADSNEDGGEQAYASRRRGDGDS</sequence>
<keyword evidence="4" id="KW-1185">Reference proteome</keyword>
<comment type="caution">
    <text evidence="3">The sequence shown here is derived from an EMBL/GenBank/DDBJ whole genome shotgun (WGS) entry which is preliminary data.</text>
</comment>
<proteinExistence type="predicted"/>
<feature type="compositionally biased region" description="Pro residues" evidence="1">
    <location>
        <begin position="576"/>
        <end position="587"/>
    </location>
</feature>
<feature type="compositionally biased region" description="Polar residues" evidence="1">
    <location>
        <begin position="632"/>
        <end position="647"/>
    </location>
</feature>
<dbReference type="OrthoDB" id="3478821at2"/>
<dbReference type="AlphaFoldDB" id="A0A5S4FBY2"/>
<feature type="signal peptide" evidence="2">
    <location>
        <begin position="1"/>
        <end position="27"/>
    </location>
</feature>
<feature type="compositionally biased region" description="Low complexity" evidence="1">
    <location>
        <begin position="588"/>
        <end position="615"/>
    </location>
</feature>
<feature type="compositionally biased region" description="Low complexity" evidence="1">
    <location>
        <begin position="691"/>
        <end position="712"/>
    </location>
</feature>
<evidence type="ECO:0000256" key="2">
    <source>
        <dbReference type="SAM" id="SignalP"/>
    </source>
</evidence>
<feature type="compositionally biased region" description="Polar residues" evidence="1">
    <location>
        <begin position="677"/>
        <end position="686"/>
    </location>
</feature>
<dbReference type="Proteomes" id="UP000306628">
    <property type="component" value="Unassembled WGS sequence"/>
</dbReference>
<feature type="compositionally biased region" description="Polar residues" evidence="1">
    <location>
        <begin position="450"/>
        <end position="478"/>
    </location>
</feature>
<feature type="compositionally biased region" description="Low complexity" evidence="1">
    <location>
        <begin position="233"/>
        <end position="244"/>
    </location>
</feature>
<reference evidence="3 4" key="1">
    <citation type="submission" date="2019-05" db="EMBL/GenBank/DDBJ databases">
        <title>Draft genome sequence of Nonomuraea zeae DSM 100528.</title>
        <authorList>
            <person name="Saricaoglu S."/>
            <person name="Isik K."/>
        </authorList>
    </citation>
    <scope>NUCLEOTIDE SEQUENCE [LARGE SCALE GENOMIC DNA]</scope>
    <source>
        <strain evidence="3 4">DSM 100528</strain>
    </source>
</reference>
<feature type="compositionally biased region" description="Basic and acidic residues" evidence="1">
    <location>
        <begin position="317"/>
        <end position="326"/>
    </location>
</feature>
<dbReference type="RefSeq" id="WP_138698040.1">
    <property type="nucleotide sequence ID" value="NZ_JBHSAZ010000013.1"/>
</dbReference>
<feature type="chain" id="PRO_5024355773" description="Fibronectin type-III domain-containing protein" evidence="2">
    <location>
        <begin position="28"/>
        <end position="844"/>
    </location>
</feature>
<feature type="compositionally biased region" description="Low complexity" evidence="1">
    <location>
        <begin position="771"/>
        <end position="787"/>
    </location>
</feature>
<accession>A0A5S4FBY2</accession>
<organism evidence="3 4">
    <name type="scientific">Nonomuraea zeae</name>
    <dbReference type="NCBI Taxonomy" id="1642303"/>
    <lineage>
        <taxon>Bacteria</taxon>
        <taxon>Bacillati</taxon>
        <taxon>Actinomycetota</taxon>
        <taxon>Actinomycetes</taxon>
        <taxon>Streptosporangiales</taxon>
        <taxon>Streptosporangiaceae</taxon>
        <taxon>Nonomuraea</taxon>
    </lineage>
</organism>
<evidence type="ECO:0000256" key="1">
    <source>
        <dbReference type="SAM" id="MobiDB-lite"/>
    </source>
</evidence>
<feature type="region of interest" description="Disordered" evidence="1">
    <location>
        <begin position="771"/>
        <end position="844"/>
    </location>
</feature>
<evidence type="ECO:0000313" key="3">
    <source>
        <dbReference type="EMBL" id="TMR15279.1"/>
    </source>
</evidence>
<feature type="compositionally biased region" description="Low complexity" evidence="1">
    <location>
        <begin position="393"/>
        <end position="403"/>
    </location>
</feature>
<feature type="compositionally biased region" description="Polar residues" evidence="1">
    <location>
        <begin position="515"/>
        <end position="548"/>
    </location>
</feature>
<feature type="region of interest" description="Disordered" evidence="1">
    <location>
        <begin position="378"/>
        <end position="424"/>
    </location>
</feature>
<feature type="region of interest" description="Disordered" evidence="1">
    <location>
        <begin position="436"/>
        <end position="749"/>
    </location>
</feature>
<dbReference type="EMBL" id="VCKX01000396">
    <property type="protein sequence ID" value="TMR15279.1"/>
    <property type="molecule type" value="Genomic_DNA"/>
</dbReference>
<gene>
    <name evidence="3" type="ORF">ETD85_56230</name>
</gene>
<keyword evidence="2" id="KW-0732">Signal</keyword>
<name>A0A5S4FBY2_9ACTN</name>
<feature type="compositionally biased region" description="Polar residues" evidence="1">
    <location>
        <begin position="332"/>
        <end position="345"/>
    </location>
</feature>